<organism evidence="2 3">
    <name type="scientific">Plenodomus tracheiphilus IPT5</name>
    <dbReference type="NCBI Taxonomy" id="1408161"/>
    <lineage>
        <taxon>Eukaryota</taxon>
        <taxon>Fungi</taxon>
        <taxon>Dikarya</taxon>
        <taxon>Ascomycota</taxon>
        <taxon>Pezizomycotina</taxon>
        <taxon>Dothideomycetes</taxon>
        <taxon>Pleosporomycetidae</taxon>
        <taxon>Pleosporales</taxon>
        <taxon>Pleosporineae</taxon>
        <taxon>Leptosphaeriaceae</taxon>
        <taxon>Plenodomus</taxon>
    </lineage>
</organism>
<name>A0A6A7BID7_9PLEO</name>
<evidence type="ECO:0000313" key="3">
    <source>
        <dbReference type="Proteomes" id="UP000799423"/>
    </source>
</evidence>
<dbReference type="OrthoDB" id="415825at2759"/>
<dbReference type="AlphaFoldDB" id="A0A6A7BID7"/>
<proteinExistence type="predicted"/>
<dbReference type="PANTHER" id="PTHR37540">
    <property type="entry name" value="TRANSCRIPTION FACTOR (ACR-2), PUTATIVE-RELATED-RELATED"/>
    <property type="match status" value="1"/>
</dbReference>
<accession>A0A6A7BID7</accession>
<dbReference type="EMBL" id="MU006291">
    <property type="protein sequence ID" value="KAF2855221.1"/>
    <property type="molecule type" value="Genomic_DNA"/>
</dbReference>
<dbReference type="Proteomes" id="UP000799423">
    <property type="component" value="Unassembled WGS sequence"/>
</dbReference>
<feature type="region of interest" description="Disordered" evidence="1">
    <location>
        <begin position="38"/>
        <end position="69"/>
    </location>
</feature>
<feature type="compositionally biased region" description="Basic and acidic residues" evidence="1">
    <location>
        <begin position="136"/>
        <end position="150"/>
    </location>
</feature>
<protein>
    <submittedName>
        <fullName evidence="2">Uncharacterized protein</fullName>
    </submittedName>
</protein>
<dbReference type="PANTHER" id="PTHR37540:SF5">
    <property type="entry name" value="TRANSCRIPTION FACTOR DOMAIN-CONTAINING PROTEIN"/>
    <property type="match status" value="1"/>
</dbReference>
<feature type="region of interest" description="Disordered" evidence="1">
    <location>
        <begin position="122"/>
        <end position="150"/>
    </location>
</feature>
<evidence type="ECO:0000313" key="2">
    <source>
        <dbReference type="EMBL" id="KAF2855221.1"/>
    </source>
</evidence>
<evidence type="ECO:0000256" key="1">
    <source>
        <dbReference type="SAM" id="MobiDB-lite"/>
    </source>
</evidence>
<reference evidence="2" key="1">
    <citation type="submission" date="2020-01" db="EMBL/GenBank/DDBJ databases">
        <authorList>
            <consortium name="DOE Joint Genome Institute"/>
            <person name="Haridas S."/>
            <person name="Albert R."/>
            <person name="Binder M."/>
            <person name="Bloem J."/>
            <person name="Labutti K."/>
            <person name="Salamov A."/>
            <person name="Andreopoulos B."/>
            <person name="Baker S.E."/>
            <person name="Barry K."/>
            <person name="Bills G."/>
            <person name="Bluhm B.H."/>
            <person name="Cannon C."/>
            <person name="Castanera R."/>
            <person name="Culley D.E."/>
            <person name="Daum C."/>
            <person name="Ezra D."/>
            <person name="Gonzalez J.B."/>
            <person name="Henrissat B."/>
            <person name="Kuo A."/>
            <person name="Liang C."/>
            <person name="Lipzen A."/>
            <person name="Lutzoni F."/>
            <person name="Magnuson J."/>
            <person name="Mondo S."/>
            <person name="Nolan M."/>
            <person name="Ohm R."/>
            <person name="Pangilinan J."/>
            <person name="Park H.-J."/>
            <person name="Ramirez L."/>
            <person name="Alfaro M."/>
            <person name="Sun H."/>
            <person name="Tritt A."/>
            <person name="Yoshinaga Y."/>
            <person name="Zwiers L.-H."/>
            <person name="Turgeon B.G."/>
            <person name="Goodwin S.B."/>
            <person name="Spatafora J.W."/>
            <person name="Crous P.W."/>
            <person name="Grigoriev I.V."/>
        </authorList>
    </citation>
    <scope>NUCLEOTIDE SEQUENCE</scope>
    <source>
        <strain evidence="2">IPT5</strain>
    </source>
</reference>
<keyword evidence="3" id="KW-1185">Reference proteome</keyword>
<gene>
    <name evidence="2" type="ORF">T440DRAFT_486196</name>
</gene>
<sequence length="599" mass="66877">MPLKFVTATIPSEFKGEANIRIVRSQATSFSRATDYGLGKASQPLSGNHSRQDRRKTGKAAKSSFKSEDGCENDFIDRALPVLHGVSEDQCQSYAQQLLSMATASLAQDTTYVQGGNSRVPVSSTASWEANHNKPLRQESEHTKHDYENGLDSEELKMRTLVRHLARYSVTANVTDPLDILPRFEDPEIDAAYIIRQCLRAFVTDATMERWLPAVLMDGRLILSSTLITSGWLDMHEGFQNESPRTIKIKSEVYAIVGQYLLDERVALEDASVMAVDNLLMGEMWDLNEENLRTHQKTIADLVHYRGGMQNSTDAAIHEISAAFSYHADLICDTEPFPIFEAWEPLSTCPDPIISVTESPLFNHHAAQRESGPFVQLICDMRDLGDLFIHHAMNMEYTSNISHKDTTRMSSSSSDFNTQTSEIISRLIDLASASEPGHAFTDDWMYESCRIAALIYAAAIKLRISFPDAADPARNLLYIESTKSSGGLHYSSGSLSHLLLQALKRTDIANAWGDLTGLFYWVCIVGAMSARTTAMEQMASTGHDIWVRRCLSMHASRVMTMLVFQHPVPMAAIAKKLLKVRHLVTPTRRKVPIVSPSQW</sequence>